<evidence type="ECO:0000256" key="2">
    <source>
        <dbReference type="ARBA" id="ARBA00022552"/>
    </source>
</evidence>
<comment type="subcellular location">
    <subcellularLocation>
        <location evidence="6">Cytoplasm</location>
    </subcellularLocation>
</comment>
<keyword evidence="1 6" id="KW-0963">Cytoplasm</keyword>
<dbReference type="NCBIfam" id="TIGR00138">
    <property type="entry name" value="rsmG_gidB"/>
    <property type="match status" value="1"/>
</dbReference>
<dbReference type="EMBL" id="JACSNX010000019">
    <property type="protein sequence ID" value="MBM6851965.1"/>
    <property type="molecule type" value="Genomic_DNA"/>
</dbReference>
<dbReference type="Gene3D" id="3.40.50.150">
    <property type="entry name" value="Vaccinia Virus protein VP39"/>
    <property type="match status" value="1"/>
</dbReference>
<evidence type="ECO:0000313" key="7">
    <source>
        <dbReference type="EMBL" id="MBM6851965.1"/>
    </source>
</evidence>
<accession>A0ABS2FX73</accession>
<feature type="binding site" evidence="6">
    <location>
        <position position="141"/>
    </location>
    <ligand>
        <name>S-adenosyl-L-methionine</name>
        <dbReference type="ChEBI" id="CHEBI:59789"/>
    </ligand>
</feature>
<evidence type="ECO:0000256" key="3">
    <source>
        <dbReference type="ARBA" id="ARBA00022603"/>
    </source>
</evidence>
<reference evidence="7 8" key="1">
    <citation type="journal article" date="2021" name="Sci. Rep.">
        <title>The distribution of antibiotic resistance genes in chicken gut microbiota commensals.</title>
        <authorList>
            <person name="Juricova H."/>
            <person name="Matiasovicova J."/>
            <person name="Kubasova T."/>
            <person name="Cejkova D."/>
            <person name="Rychlik I."/>
        </authorList>
    </citation>
    <scope>NUCLEOTIDE SEQUENCE [LARGE SCALE GENOMIC DNA]</scope>
    <source>
        <strain evidence="7 8">An411</strain>
    </source>
</reference>
<evidence type="ECO:0000256" key="1">
    <source>
        <dbReference type="ARBA" id="ARBA00022490"/>
    </source>
</evidence>
<name>A0ABS2FX73_9FIRM</name>
<keyword evidence="5 6" id="KW-0949">S-adenosyl-L-methionine</keyword>
<proteinExistence type="inferred from homology"/>
<dbReference type="PANTHER" id="PTHR31760">
    <property type="entry name" value="S-ADENOSYL-L-METHIONINE-DEPENDENT METHYLTRANSFERASES SUPERFAMILY PROTEIN"/>
    <property type="match status" value="1"/>
</dbReference>
<keyword evidence="8" id="KW-1185">Reference proteome</keyword>
<keyword evidence="3 6" id="KW-0489">Methyltransferase</keyword>
<gene>
    <name evidence="6 7" type="primary">rsmG</name>
    <name evidence="7" type="ORF">H9X91_11010</name>
</gene>
<sequence>MEQYLQSGLAAMGLPADGIPALCRYGELLLETNKVMNLTAITEPRDVAALHFLDSAALLTLEDFHGKSVVDVGTGAGFPGLPLRILEPTIRLTLLDSLGKRVQFLESVCRELGLTDVSCIHSRAEEFAGAHRESYDLAVSRAVAALPVLCELCLPLVRPGGKFLAMKSVESDQELASAGHAIATLGGAVAAVRDYVIPGTQVRHRLIIVEKAKKTPEKYPRMFAKIKKNPL</sequence>
<comment type="caution">
    <text evidence="7">The sequence shown here is derived from an EMBL/GenBank/DDBJ whole genome shotgun (WGS) entry which is preliminary data.</text>
</comment>
<organism evidence="7 8">
    <name type="scientific">Oscillibacter valericigenes</name>
    <dbReference type="NCBI Taxonomy" id="351091"/>
    <lineage>
        <taxon>Bacteria</taxon>
        <taxon>Bacillati</taxon>
        <taxon>Bacillota</taxon>
        <taxon>Clostridia</taxon>
        <taxon>Eubacteriales</taxon>
        <taxon>Oscillospiraceae</taxon>
        <taxon>Oscillibacter</taxon>
    </lineage>
</organism>
<comment type="caution">
    <text evidence="6">Lacks conserved residue(s) required for the propagation of feature annotation.</text>
</comment>
<feature type="binding site" evidence="6">
    <location>
        <begin position="124"/>
        <end position="125"/>
    </location>
    <ligand>
        <name>S-adenosyl-L-methionine</name>
        <dbReference type="ChEBI" id="CHEBI:59789"/>
    </ligand>
</feature>
<dbReference type="Pfam" id="PF02527">
    <property type="entry name" value="GidB"/>
    <property type="match status" value="1"/>
</dbReference>
<dbReference type="Proteomes" id="UP000719500">
    <property type="component" value="Unassembled WGS sequence"/>
</dbReference>
<evidence type="ECO:0000256" key="5">
    <source>
        <dbReference type="ARBA" id="ARBA00022691"/>
    </source>
</evidence>
<keyword evidence="2 6" id="KW-0698">rRNA processing</keyword>
<dbReference type="HAMAP" id="MF_00074">
    <property type="entry name" value="16SrRNA_methyltr_G"/>
    <property type="match status" value="1"/>
</dbReference>
<dbReference type="SUPFAM" id="SSF53335">
    <property type="entry name" value="S-adenosyl-L-methionine-dependent methyltransferases"/>
    <property type="match status" value="1"/>
</dbReference>
<feature type="binding site" evidence="6">
    <location>
        <position position="78"/>
    </location>
    <ligand>
        <name>S-adenosyl-L-methionine</name>
        <dbReference type="ChEBI" id="CHEBI:59789"/>
    </ligand>
</feature>
<dbReference type="InterPro" id="IPR029063">
    <property type="entry name" value="SAM-dependent_MTases_sf"/>
</dbReference>
<evidence type="ECO:0000313" key="8">
    <source>
        <dbReference type="Proteomes" id="UP000719500"/>
    </source>
</evidence>
<dbReference type="CDD" id="cd02440">
    <property type="entry name" value="AdoMet_MTases"/>
    <property type="match status" value="1"/>
</dbReference>
<feature type="binding site" evidence="6">
    <location>
        <position position="73"/>
    </location>
    <ligand>
        <name>S-adenosyl-L-methionine</name>
        <dbReference type="ChEBI" id="CHEBI:59789"/>
    </ligand>
</feature>
<dbReference type="InterPro" id="IPR003682">
    <property type="entry name" value="rRNA_ssu_MeTfrase_G"/>
</dbReference>
<protein>
    <recommendedName>
        <fullName evidence="6">Ribosomal RNA small subunit methyltransferase G</fullName>
        <ecNumber evidence="6">2.1.1.-</ecNumber>
    </recommendedName>
    <alternativeName>
        <fullName evidence="6">16S rRNA 7-methylguanosine methyltransferase</fullName>
        <shortName evidence="6">16S rRNA m7G methyltransferase</shortName>
    </alternativeName>
</protein>
<dbReference type="PANTHER" id="PTHR31760:SF0">
    <property type="entry name" value="S-ADENOSYL-L-METHIONINE-DEPENDENT METHYLTRANSFERASES SUPERFAMILY PROTEIN"/>
    <property type="match status" value="1"/>
</dbReference>
<evidence type="ECO:0000256" key="6">
    <source>
        <dbReference type="HAMAP-Rule" id="MF_00074"/>
    </source>
</evidence>
<dbReference type="EC" id="2.1.1.-" evidence="6"/>
<evidence type="ECO:0000256" key="4">
    <source>
        <dbReference type="ARBA" id="ARBA00022679"/>
    </source>
</evidence>
<comment type="similarity">
    <text evidence="6">Belongs to the methyltransferase superfamily. RNA methyltransferase RsmG family.</text>
</comment>
<dbReference type="RefSeq" id="WP_204805065.1">
    <property type="nucleotide sequence ID" value="NZ_JACSNX010000019.1"/>
</dbReference>
<comment type="function">
    <text evidence="6">Specifically methylates the N7 position of a guanine in 16S rRNA.</text>
</comment>
<dbReference type="PIRSF" id="PIRSF003078">
    <property type="entry name" value="GidB"/>
    <property type="match status" value="1"/>
</dbReference>
<keyword evidence="4 6" id="KW-0808">Transferase</keyword>